<reference evidence="2 3" key="1">
    <citation type="journal article" date="2019" name="ACS Chem. Biol.">
        <title>Identification and Mobilization of a Cryptic Antibiotic Biosynthesis Gene Locus from a Human-Pathogenic Nocardia Isolate.</title>
        <authorList>
            <person name="Herisse M."/>
            <person name="Ishida K."/>
            <person name="Porter J.L."/>
            <person name="Howden B."/>
            <person name="Hertweck C."/>
            <person name="Stinear T.P."/>
            <person name="Pidot S.J."/>
        </authorList>
    </citation>
    <scope>NUCLEOTIDE SEQUENCE [LARGE SCALE GENOMIC DNA]</scope>
    <source>
        <strain evidence="2 3">AUSMDU00012717</strain>
    </source>
</reference>
<gene>
    <name evidence="2" type="ORF">F5544_20605</name>
</gene>
<protein>
    <submittedName>
        <fullName evidence="2">FAA hydrolase family protein</fullName>
    </submittedName>
</protein>
<organism evidence="2 3">
    <name type="scientific">Nocardia arthritidis</name>
    <dbReference type="NCBI Taxonomy" id="228602"/>
    <lineage>
        <taxon>Bacteria</taxon>
        <taxon>Bacillati</taxon>
        <taxon>Actinomycetota</taxon>
        <taxon>Actinomycetes</taxon>
        <taxon>Mycobacteriales</taxon>
        <taxon>Nocardiaceae</taxon>
        <taxon>Nocardia</taxon>
    </lineage>
</organism>
<dbReference type="InterPro" id="IPR011234">
    <property type="entry name" value="Fumarylacetoacetase-like_C"/>
</dbReference>
<dbReference type="KEGG" id="nah:F5544_20605"/>
<dbReference type="InterPro" id="IPR036663">
    <property type="entry name" value="Fumarylacetoacetase_C_sf"/>
</dbReference>
<sequence length="344" mass="36756">MLHVQSYARSPSNSLESHMRLITYRADGREHLAVLLDADKTVLDLAAAAPGRPEFGSMLALIESGADGLARAADIVAERPAQAIRDASDVRWCAPLPRPPRVRDCALFTEHLSAALREMARRQAAAAEDPAAALDELLASGRFTLDPLFAQRVLYYQVDPLSITGPEEVIEPPDGATELDYELELAAVIGRGGRDIAPEDAAGYIFGYTICNDWSARDLQLRLMRTGVGAGESKDFSTTLGPCLVTADEFADPYALTMRARVEGEQVSFGSTASMTHTFAEAVAQFSRIGRGVVAGEVIVSGTVASGTGFDAGRRLSPGDTVELEIDGIGVLRNRVGVAREVNP</sequence>
<dbReference type="PANTHER" id="PTHR43211:SF1">
    <property type="entry name" value="BLL6422 PROTEIN"/>
    <property type="match status" value="1"/>
</dbReference>
<evidence type="ECO:0000259" key="1">
    <source>
        <dbReference type="Pfam" id="PF01557"/>
    </source>
</evidence>
<dbReference type="AlphaFoldDB" id="A0A6G9YFC6"/>
<dbReference type="Gene3D" id="3.90.850.10">
    <property type="entry name" value="Fumarylacetoacetase-like, C-terminal domain"/>
    <property type="match status" value="1"/>
</dbReference>
<keyword evidence="3" id="KW-1185">Reference proteome</keyword>
<proteinExistence type="predicted"/>
<dbReference type="Pfam" id="PF01557">
    <property type="entry name" value="FAA_hydrolase"/>
    <property type="match status" value="1"/>
</dbReference>
<feature type="domain" description="Fumarylacetoacetase-like C-terminal" evidence="1">
    <location>
        <begin position="154"/>
        <end position="336"/>
    </location>
</feature>
<dbReference type="GO" id="GO:0016787">
    <property type="term" value="F:hydrolase activity"/>
    <property type="evidence" value="ECO:0007669"/>
    <property type="project" value="UniProtKB-KW"/>
</dbReference>
<evidence type="ECO:0000313" key="3">
    <source>
        <dbReference type="Proteomes" id="UP000503540"/>
    </source>
</evidence>
<dbReference type="EMBL" id="CP046172">
    <property type="protein sequence ID" value="QIS11985.1"/>
    <property type="molecule type" value="Genomic_DNA"/>
</dbReference>
<dbReference type="Proteomes" id="UP000503540">
    <property type="component" value="Chromosome"/>
</dbReference>
<accession>A0A6G9YFC6</accession>
<keyword evidence="2" id="KW-0378">Hydrolase</keyword>
<evidence type="ECO:0000313" key="2">
    <source>
        <dbReference type="EMBL" id="QIS11985.1"/>
    </source>
</evidence>
<dbReference type="PANTHER" id="PTHR43211">
    <property type="entry name" value="FUMARYLACETOACETATE HYDROLASE"/>
    <property type="match status" value="1"/>
</dbReference>
<name>A0A6G9YFC6_9NOCA</name>
<dbReference type="SUPFAM" id="SSF56529">
    <property type="entry name" value="FAH"/>
    <property type="match status" value="1"/>
</dbReference>